<keyword evidence="3" id="KW-1185">Reference proteome</keyword>
<dbReference type="AlphaFoldDB" id="A0AAE1KCQ5"/>
<reference evidence="2" key="1">
    <citation type="submission" date="2023-10" db="EMBL/GenBank/DDBJ databases">
        <title>Genome assemblies of two species of porcelain crab, Petrolisthes cinctipes and Petrolisthes manimaculis (Anomura: Porcellanidae).</title>
        <authorList>
            <person name="Angst P."/>
        </authorList>
    </citation>
    <scope>NUCLEOTIDE SEQUENCE</scope>
    <source>
        <strain evidence="2">PB745_01</strain>
        <tissue evidence="2">Gill</tissue>
    </source>
</reference>
<evidence type="ECO:0000313" key="2">
    <source>
        <dbReference type="EMBL" id="KAK3869003.1"/>
    </source>
</evidence>
<accession>A0AAE1KCQ5</accession>
<sequence>MRQRWEDNEARGRLTSPEPLPQSQSLSLVPACIIPRISSGIFCHDEPLNLPPRSTNGKFLPVYQTPEELILITSHPCHLPSIPVTFLPSLPHPSRPTSHPCHLPPIPATSLQTHITPLSPSFHPCHFPPDPHHTPVTFLPSLPPPSRPTSHPCHLPSIPTILFQTHITPLSPSFHPYHPPPDPHHTPCHLPPIPATPLPTHITPLSPSSHPCHPLPDPLACLLPVFPLAPLGSDRLIKKNPGITTTPPHHPIKLVR</sequence>
<feature type="compositionally biased region" description="Low complexity" evidence="1">
    <location>
        <begin position="14"/>
        <end position="23"/>
    </location>
</feature>
<organism evidence="2 3">
    <name type="scientific">Petrolisthes cinctipes</name>
    <name type="common">Flat porcelain crab</name>
    <dbReference type="NCBI Taxonomy" id="88211"/>
    <lineage>
        <taxon>Eukaryota</taxon>
        <taxon>Metazoa</taxon>
        <taxon>Ecdysozoa</taxon>
        <taxon>Arthropoda</taxon>
        <taxon>Crustacea</taxon>
        <taxon>Multicrustacea</taxon>
        <taxon>Malacostraca</taxon>
        <taxon>Eumalacostraca</taxon>
        <taxon>Eucarida</taxon>
        <taxon>Decapoda</taxon>
        <taxon>Pleocyemata</taxon>
        <taxon>Anomura</taxon>
        <taxon>Galatheoidea</taxon>
        <taxon>Porcellanidae</taxon>
        <taxon>Petrolisthes</taxon>
    </lineage>
</organism>
<feature type="region of interest" description="Disordered" evidence="1">
    <location>
        <begin position="1"/>
        <end position="23"/>
    </location>
</feature>
<comment type="caution">
    <text evidence="2">The sequence shown here is derived from an EMBL/GenBank/DDBJ whole genome shotgun (WGS) entry which is preliminary data.</text>
</comment>
<evidence type="ECO:0000256" key="1">
    <source>
        <dbReference type="SAM" id="MobiDB-lite"/>
    </source>
</evidence>
<feature type="compositionally biased region" description="Basic and acidic residues" evidence="1">
    <location>
        <begin position="1"/>
        <end position="12"/>
    </location>
</feature>
<dbReference type="Proteomes" id="UP001286313">
    <property type="component" value="Unassembled WGS sequence"/>
</dbReference>
<evidence type="ECO:0000313" key="3">
    <source>
        <dbReference type="Proteomes" id="UP001286313"/>
    </source>
</evidence>
<protein>
    <submittedName>
        <fullName evidence="2">Uncharacterized protein</fullName>
    </submittedName>
</protein>
<name>A0AAE1KCQ5_PETCI</name>
<proteinExistence type="predicted"/>
<gene>
    <name evidence="2" type="ORF">Pcinc_025664</name>
</gene>
<dbReference type="EMBL" id="JAWQEG010002910">
    <property type="protein sequence ID" value="KAK3869003.1"/>
    <property type="molecule type" value="Genomic_DNA"/>
</dbReference>